<dbReference type="EMBL" id="AEKO01000011">
    <property type="protein sequence ID" value="EFQ58375.1"/>
    <property type="molecule type" value="Genomic_DNA"/>
</dbReference>
<dbReference type="AlphaFoldDB" id="E3CTB0"/>
<reference evidence="1 2" key="1">
    <citation type="submission" date="2010-10" db="EMBL/GenBank/DDBJ databases">
        <authorList>
            <person name="Durkin A.S."/>
            <person name="Madupu R."/>
            <person name="Torralba M."/>
            <person name="Gillis M."/>
            <person name="Methe B."/>
            <person name="Sutton G."/>
            <person name="Nelson K.E."/>
        </authorList>
    </citation>
    <scope>NUCLEOTIDE SEQUENCE [LARGE SCALE GENOMIC DNA]</scope>
    <source>
        <strain evidence="1 2">F0396</strain>
    </source>
</reference>
<proteinExistence type="predicted"/>
<evidence type="ECO:0000313" key="1">
    <source>
        <dbReference type="EMBL" id="EFQ58375.1"/>
    </source>
</evidence>
<protein>
    <submittedName>
        <fullName evidence="1">Uncharacterized protein</fullName>
    </submittedName>
</protein>
<gene>
    <name evidence="1" type="ORF">HMPREF9192_0392</name>
</gene>
<dbReference type="Proteomes" id="UP000004896">
    <property type="component" value="Unassembled WGS sequence"/>
</dbReference>
<sequence length="95" mass="10798">MRFLPSGDIIDAYINQDSGKAIQSIDKQDILGNWILRGVFQLAEREILTAQRLDELEINGIRISKFRNGEIGIEFIWIDIDNPPSDAIGWVAKNK</sequence>
<evidence type="ECO:0000313" key="2">
    <source>
        <dbReference type="Proteomes" id="UP000004896"/>
    </source>
</evidence>
<organism evidence="1 2">
    <name type="scientific">Streptococcus vestibularis F0396</name>
    <dbReference type="NCBI Taxonomy" id="904306"/>
    <lineage>
        <taxon>Bacteria</taxon>
        <taxon>Bacillati</taxon>
        <taxon>Bacillota</taxon>
        <taxon>Bacilli</taxon>
        <taxon>Lactobacillales</taxon>
        <taxon>Streptococcaceae</taxon>
        <taxon>Streptococcus</taxon>
    </lineage>
</organism>
<name>E3CTB0_STRVE</name>
<comment type="caution">
    <text evidence="1">The sequence shown here is derived from an EMBL/GenBank/DDBJ whole genome shotgun (WGS) entry which is preliminary data.</text>
</comment>
<accession>E3CTB0</accession>